<gene>
    <name evidence="1" type="ORF">MAMMFC1_02960</name>
</gene>
<dbReference type="EMBL" id="AP018449">
    <property type="protein sequence ID" value="BBB92275.1"/>
    <property type="molecule type" value="Genomic_DNA"/>
</dbReference>
<evidence type="ECO:0000313" key="2">
    <source>
        <dbReference type="Proteomes" id="UP000276437"/>
    </source>
</evidence>
<accession>A0A348AMH7</accession>
<protein>
    <submittedName>
        <fullName evidence="1">Uncharacterized protein</fullName>
    </submittedName>
</protein>
<reference evidence="1 2" key="1">
    <citation type="journal article" date="2018" name="Int. J. Syst. Evol. Microbiol.">
        <title>Methylomusa anaerophila gen. nov., sp. nov., an anaerobic methanol-utilizing bacterium isolated from a microbial fuel cell.</title>
        <authorList>
            <person name="Amano N."/>
            <person name="Yamamuro A."/>
            <person name="Miyahara M."/>
            <person name="Kouzuma A."/>
            <person name="Abe T."/>
            <person name="Watanabe K."/>
        </authorList>
    </citation>
    <scope>NUCLEOTIDE SEQUENCE [LARGE SCALE GENOMIC DNA]</scope>
    <source>
        <strain evidence="1 2">MMFC1</strain>
    </source>
</reference>
<dbReference type="Gene3D" id="1.10.1220.10">
    <property type="entry name" value="Met repressor-like"/>
    <property type="match status" value="1"/>
</dbReference>
<dbReference type="AlphaFoldDB" id="A0A348AMH7"/>
<dbReference type="Proteomes" id="UP000276437">
    <property type="component" value="Chromosome"/>
</dbReference>
<name>A0A348AMH7_9FIRM</name>
<dbReference type="KEGG" id="mana:MAMMFC1_02960"/>
<proteinExistence type="predicted"/>
<sequence>MSTKLIHVNPELLKKLRIAAAIKNIGMQQAANEALEQYIQASGVERYETTTP</sequence>
<dbReference type="RefSeq" id="WP_158618782.1">
    <property type="nucleotide sequence ID" value="NZ_AP018449.1"/>
</dbReference>
<dbReference type="GO" id="GO:0006355">
    <property type="term" value="P:regulation of DNA-templated transcription"/>
    <property type="evidence" value="ECO:0007669"/>
    <property type="project" value="InterPro"/>
</dbReference>
<dbReference type="InterPro" id="IPR013321">
    <property type="entry name" value="Arc_rbn_hlx_hlx"/>
</dbReference>
<keyword evidence="2" id="KW-1185">Reference proteome</keyword>
<evidence type="ECO:0000313" key="1">
    <source>
        <dbReference type="EMBL" id="BBB92275.1"/>
    </source>
</evidence>
<organism evidence="1 2">
    <name type="scientific">Methylomusa anaerophila</name>
    <dbReference type="NCBI Taxonomy" id="1930071"/>
    <lineage>
        <taxon>Bacteria</taxon>
        <taxon>Bacillati</taxon>
        <taxon>Bacillota</taxon>
        <taxon>Negativicutes</taxon>
        <taxon>Selenomonadales</taxon>
        <taxon>Sporomusaceae</taxon>
        <taxon>Methylomusa</taxon>
    </lineage>
</organism>